<keyword evidence="3" id="KW-1185">Reference proteome</keyword>
<organism evidence="2 3">
    <name type="scientific">Coprinellus micaceus</name>
    <name type="common">Glistening ink-cap mushroom</name>
    <name type="synonym">Coprinus micaceus</name>
    <dbReference type="NCBI Taxonomy" id="71717"/>
    <lineage>
        <taxon>Eukaryota</taxon>
        <taxon>Fungi</taxon>
        <taxon>Dikarya</taxon>
        <taxon>Basidiomycota</taxon>
        <taxon>Agaricomycotina</taxon>
        <taxon>Agaricomycetes</taxon>
        <taxon>Agaricomycetidae</taxon>
        <taxon>Agaricales</taxon>
        <taxon>Agaricineae</taxon>
        <taxon>Psathyrellaceae</taxon>
        <taxon>Coprinellus</taxon>
    </lineage>
</organism>
<feature type="region of interest" description="Disordered" evidence="1">
    <location>
        <begin position="163"/>
        <end position="191"/>
    </location>
</feature>
<reference evidence="2 3" key="1">
    <citation type="journal article" date="2019" name="Nat. Ecol. Evol.">
        <title>Megaphylogeny resolves global patterns of mushroom evolution.</title>
        <authorList>
            <person name="Varga T."/>
            <person name="Krizsan K."/>
            <person name="Foldi C."/>
            <person name="Dima B."/>
            <person name="Sanchez-Garcia M."/>
            <person name="Sanchez-Ramirez S."/>
            <person name="Szollosi G.J."/>
            <person name="Szarkandi J.G."/>
            <person name="Papp V."/>
            <person name="Albert L."/>
            <person name="Andreopoulos W."/>
            <person name="Angelini C."/>
            <person name="Antonin V."/>
            <person name="Barry K.W."/>
            <person name="Bougher N.L."/>
            <person name="Buchanan P."/>
            <person name="Buyck B."/>
            <person name="Bense V."/>
            <person name="Catcheside P."/>
            <person name="Chovatia M."/>
            <person name="Cooper J."/>
            <person name="Damon W."/>
            <person name="Desjardin D."/>
            <person name="Finy P."/>
            <person name="Geml J."/>
            <person name="Haridas S."/>
            <person name="Hughes K."/>
            <person name="Justo A."/>
            <person name="Karasinski D."/>
            <person name="Kautmanova I."/>
            <person name="Kiss B."/>
            <person name="Kocsube S."/>
            <person name="Kotiranta H."/>
            <person name="LaButti K.M."/>
            <person name="Lechner B.E."/>
            <person name="Liimatainen K."/>
            <person name="Lipzen A."/>
            <person name="Lukacs Z."/>
            <person name="Mihaltcheva S."/>
            <person name="Morgado L.N."/>
            <person name="Niskanen T."/>
            <person name="Noordeloos M.E."/>
            <person name="Ohm R.A."/>
            <person name="Ortiz-Santana B."/>
            <person name="Ovrebo C."/>
            <person name="Racz N."/>
            <person name="Riley R."/>
            <person name="Savchenko A."/>
            <person name="Shiryaev A."/>
            <person name="Soop K."/>
            <person name="Spirin V."/>
            <person name="Szebenyi C."/>
            <person name="Tomsovsky M."/>
            <person name="Tulloss R.E."/>
            <person name="Uehling J."/>
            <person name="Grigoriev I.V."/>
            <person name="Vagvolgyi C."/>
            <person name="Papp T."/>
            <person name="Martin F.M."/>
            <person name="Miettinen O."/>
            <person name="Hibbett D.S."/>
            <person name="Nagy L.G."/>
        </authorList>
    </citation>
    <scope>NUCLEOTIDE SEQUENCE [LARGE SCALE GENOMIC DNA]</scope>
    <source>
        <strain evidence="2 3">FP101781</strain>
    </source>
</reference>
<dbReference type="Proteomes" id="UP000298030">
    <property type="component" value="Unassembled WGS sequence"/>
</dbReference>
<dbReference type="AlphaFoldDB" id="A0A4Y7TH24"/>
<accession>A0A4Y7TH24</accession>
<evidence type="ECO:0000313" key="3">
    <source>
        <dbReference type="Proteomes" id="UP000298030"/>
    </source>
</evidence>
<gene>
    <name evidence="2" type="ORF">FA13DRAFT_156155</name>
</gene>
<sequence>MNECEYSPIYPCPCQLRPKRAGGRRQRPVCGERAVVTWCGVSNVSGNVGWQVIWVFGGVWLEGSSDRRAEDTRFSCFHYENACLSLPAVPHTPPPSSITAPRDFPSSWPPATPAADPTLVGPQVPSFTGWGVHTPGAWANLTSSLPSVLQCWPLYPTPFSPSHRKVSGNSMDARRYQGSGRSFPSARSPLRMDGASRIFPGASGIGTCSCLQQCSATTPGSTTAICPSRTNV</sequence>
<name>A0A4Y7TH24_COPMI</name>
<evidence type="ECO:0000256" key="1">
    <source>
        <dbReference type="SAM" id="MobiDB-lite"/>
    </source>
</evidence>
<dbReference type="EMBL" id="QPFP01000012">
    <property type="protein sequence ID" value="TEB33477.1"/>
    <property type="molecule type" value="Genomic_DNA"/>
</dbReference>
<proteinExistence type="predicted"/>
<comment type="caution">
    <text evidence="2">The sequence shown here is derived from an EMBL/GenBank/DDBJ whole genome shotgun (WGS) entry which is preliminary data.</text>
</comment>
<protein>
    <submittedName>
        <fullName evidence="2">Uncharacterized protein</fullName>
    </submittedName>
</protein>
<evidence type="ECO:0000313" key="2">
    <source>
        <dbReference type="EMBL" id="TEB33477.1"/>
    </source>
</evidence>